<accession>A0ACD5WB20</accession>
<sequence>MILVAPPRCPSIKASKLRRRKKHHPLSVQLADSSSLQIYLQLGYRLINLMAAARERRLPQLHLTLDVATSCAFRCPAPTTAPAVTAETPSTSAAARPDGEFRLLDFDRLSVLGSGNGGTVHKVSHRRTSALYALKIIHRGHPGAADEVEVVRRVDSPHIVRCHSVLPTASGDSALLLELMDGGSLDSLVGGGFPEAALAEVAAQALSGLAYLRSRRVVHRDMKPANLLVSKTGDVKIGDFGIAEVVSRAGKYRAAYEGTAAYMSPERFDTERSRDGGVDPYAADVWGLGVIVLELLMGRYPLLPAGQKLTWAALMCAICFGELPAIPDGASSPALRNFVAACLQKDHRKRASVADLLAHPFVAARDVAASRRALCQVIEERCR</sequence>
<dbReference type="Proteomes" id="UP001732700">
    <property type="component" value="Chromosome 4A"/>
</dbReference>
<keyword evidence="2" id="KW-1185">Reference proteome</keyword>
<protein>
    <submittedName>
        <fullName evidence="1">Uncharacterized protein</fullName>
    </submittedName>
</protein>
<dbReference type="EnsemblPlants" id="AVESA.00010b.r2.4AG0603380.1">
    <property type="protein sequence ID" value="AVESA.00010b.r2.4AG0603380.1.CDS.1"/>
    <property type="gene ID" value="AVESA.00010b.r2.4AG0603380"/>
</dbReference>
<reference evidence="1" key="2">
    <citation type="submission" date="2025-09" db="UniProtKB">
        <authorList>
            <consortium name="EnsemblPlants"/>
        </authorList>
    </citation>
    <scope>IDENTIFICATION</scope>
</reference>
<organism evidence="1 2">
    <name type="scientific">Avena sativa</name>
    <name type="common">Oat</name>
    <dbReference type="NCBI Taxonomy" id="4498"/>
    <lineage>
        <taxon>Eukaryota</taxon>
        <taxon>Viridiplantae</taxon>
        <taxon>Streptophyta</taxon>
        <taxon>Embryophyta</taxon>
        <taxon>Tracheophyta</taxon>
        <taxon>Spermatophyta</taxon>
        <taxon>Magnoliopsida</taxon>
        <taxon>Liliopsida</taxon>
        <taxon>Poales</taxon>
        <taxon>Poaceae</taxon>
        <taxon>BOP clade</taxon>
        <taxon>Pooideae</taxon>
        <taxon>Poodae</taxon>
        <taxon>Poeae</taxon>
        <taxon>Poeae Chloroplast Group 1 (Aveneae type)</taxon>
        <taxon>Aveninae</taxon>
        <taxon>Avena</taxon>
    </lineage>
</organism>
<reference evidence="1" key="1">
    <citation type="submission" date="2021-05" db="EMBL/GenBank/DDBJ databases">
        <authorList>
            <person name="Scholz U."/>
            <person name="Mascher M."/>
            <person name="Fiebig A."/>
        </authorList>
    </citation>
    <scope>NUCLEOTIDE SEQUENCE [LARGE SCALE GENOMIC DNA]</scope>
</reference>
<proteinExistence type="predicted"/>
<name>A0ACD5WB20_AVESA</name>
<evidence type="ECO:0000313" key="1">
    <source>
        <dbReference type="EnsemblPlants" id="AVESA.00010b.r2.4AG0603380.1.CDS.1"/>
    </source>
</evidence>
<evidence type="ECO:0000313" key="2">
    <source>
        <dbReference type="Proteomes" id="UP001732700"/>
    </source>
</evidence>